<dbReference type="Proteomes" id="UP000295058">
    <property type="component" value="Unassembled WGS sequence"/>
</dbReference>
<gene>
    <name evidence="1" type="ORF">B6S09_01815</name>
    <name evidence="2" type="ORF">LY04_00048</name>
</gene>
<evidence type="ECO:0000313" key="3">
    <source>
        <dbReference type="Proteomes" id="UP000243640"/>
    </source>
</evidence>
<dbReference type="EMBL" id="NQJF01000001">
    <property type="protein sequence ID" value="OYD26338.1"/>
    <property type="molecule type" value="Genomic_DNA"/>
</dbReference>
<dbReference type="RefSeq" id="WP_094276780.1">
    <property type="nucleotide sequence ID" value="NZ_JBLWZI010000004.1"/>
</dbReference>
<organism evidence="1 3">
    <name type="scientific">Oceanimonas baumannii</name>
    <dbReference type="NCBI Taxonomy" id="129578"/>
    <lineage>
        <taxon>Bacteria</taxon>
        <taxon>Pseudomonadati</taxon>
        <taxon>Pseudomonadota</taxon>
        <taxon>Gammaproteobacteria</taxon>
        <taxon>Aeromonadales</taxon>
        <taxon>Aeromonadaceae</taxon>
        <taxon>Oceanimonas</taxon>
    </lineage>
</organism>
<dbReference type="OrthoDB" id="5599897at2"/>
<dbReference type="AlphaFoldDB" id="A0A235CP38"/>
<evidence type="ECO:0000313" key="2">
    <source>
        <dbReference type="EMBL" id="TDW62003.1"/>
    </source>
</evidence>
<dbReference type="Proteomes" id="UP000243640">
    <property type="component" value="Unassembled WGS sequence"/>
</dbReference>
<comment type="caution">
    <text evidence="1">The sequence shown here is derived from an EMBL/GenBank/DDBJ whole genome shotgun (WGS) entry which is preliminary data.</text>
</comment>
<dbReference type="EMBL" id="SODO01000001">
    <property type="protein sequence ID" value="TDW62003.1"/>
    <property type="molecule type" value="Genomic_DNA"/>
</dbReference>
<reference evidence="1 3" key="1">
    <citation type="submission" date="2017-08" db="EMBL/GenBank/DDBJ databases">
        <title>Draft Genome Sequence of the Marine Bacterium Oceanimonas baumannii ATCC 700832.</title>
        <authorList>
            <person name="Mcclelland W.D."/>
            <person name="Brennan M.A."/>
            <person name="Trachtenberg A.M."/>
            <person name="Maclea K.S."/>
        </authorList>
    </citation>
    <scope>NUCLEOTIDE SEQUENCE [LARGE SCALE GENOMIC DNA]</scope>
    <source>
        <strain evidence="1 3">ATCC 700832</strain>
    </source>
</reference>
<evidence type="ECO:0000313" key="4">
    <source>
        <dbReference type="Proteomes" id="UP000295058"/>
    </source>
</evidence>
<accession>A0A235CP38</accession>
<protein>
    <submittedName>
        <fullName evidence="1">Uncharacterized protein</fullName>
    </submittedName>
</protein>
<sequence>MPSKLLDALLLAMPLSPTLESWRQHLIKHLNYPVQGAQSLFIGDPVLVIVSFQHDRAEVLLPAMEWRHHDMQTTKPSSRGMVDDRSGSLEQLLALVEECIALRLKSFHECSHCGKRCAPEDLGSLMGEPTCRECLRGRRVLF</sequence>
<keyword evidence="4" id="KW-1185">Reference proteome</keyword>
<reference evidence="2 4" key="2">
    <citation type="submission" date="2019-03" db="EMBL/GenBank/DDBJ databases">
        <title>Genomic Encyclopedia of Archaeal and Bacterial Type Strains, Phase II (KMG-II): from individual species to whole genera.</title>
        <authorList>
            <person name="Goeker M."/>
        </authorList>
    </citation>
    <scope>NUCLEOTIDE SEQUENCE [LARGE SCALE GENOMIC DNA]</scope>
    <source>
        <strain evidence="2 4">DSM 15594</strain>
    </source>
</reference>
<evidence type="ECO:0000313" key="1">
    <source>
        <dbReference type="EMBL" id="OYD26338.1"/>
    </source>
</evidence>
<proteinExistence type="predicted"/>
<name>A0A235CP38_9GAMM</name>